<feature type="transmembrane region" description="Helical" evidence="4">
    <location>
        <begin position="292"/>
        <end position="312"/>
    </location>
</feature>
<dbReference type="STRING" id="1267423.SAMN05216290_2064"/>
<keyword evidence="4" id="KW-1133">Transmembrane helix</keyword>
<dbReference type="OrthoDB" id="9766971at2"/>
<dbReference type="InterPro" id="IPR029044">
    <property type="entry name" value="Nucleotide-diphossugar_trans"/>
</dbReference>
<feature type="transmembrane region" description="Helical" evidence="4">
    <location>
        <begin position="318"/>
        <end position="339"/>
    </location>
</feature>
<name>A0A1I0Q6K2_9BACT</name>
<accession>A0A1I0Q6K2</accession>
<evidence type="ECO:0000256" key="4">
    <source>
        <dbReference type="SAM" id="Phobius"/>
    </source>
</evidence>
<dbReference type="SUPFAM" id="SSF53448">
    <property type="entry name" value="Nucleotide-diphospho-sugar transferases"/>
    <property type="match status" value="1"/>
</dbReference>
<dbReference type="GeneID" id="99986778"/>
<gene>
    <name evidence="6" type="ORF">SAMN05216290_2064</name>
</gene>
<keyword evidence="2" id="KW-0328">Glycosyltransferase</keyword>
<organism evidence="6 7">
    <name type="scientific">Roseivirga pacifica</name>
    <dbReference type="NCBI Taxonomy" id="1267423"/>
    <lineage>
        <taxon>Bacteria</taxon>
        <taxon>Pseudomonadati</taxon>
        <taxon>Bacteroidota</taxon>
        <taxon>Cytophagia</taxon>
        <taxon>Cytophagales</taxon>
        <taxon>Roseivirgaceae</taxon>
        <taxon>Roseivirga</taxon>
    </lineage>
</organism>
<dbReference type="PANTHER" id="PTHR43630:SF1">
    <property type="entry name" value="POLY-BETA-1,6-N-ACETYL-D-GLUCOSAMINE SYNTHASE"/>
    <property type="match status" value="1"/>
</dbReference>
<dbReference type="EMBL" id="FOIR01000002">
    <property type="protein sequence ID" value="SEW22613.1"/>
    <property type="molecule type" value="Genomic_DNA"/>
</dbReference>
<sequence length="390" mass="43974">MEAVFWISVAIVAYTFVGYGVIITLLAKTKKQVNYPSLIDEDLPEVTLLIAAYNEQEIVEAKIKNSLALNYPKEKLNIHFVTDGSTDNTNRIIAKHEGITLDYSPKRQGKIAAVNRVMPYIKTPITIFTDANVMINPEGLRLMVERFQNNLVAAVSGEKTVISAASDGASASGEGFYWKYESFLKKKDAEYNSLVGSAGELFAIRTDLYETIDTNTLIEDFVMTMSMAAKGFKVDYEPKALAVESGSANIEEETKRKVRISAGGIQAVIKLMPLLNIFKYGKLSFQYISHRVLRWTLMPLALLFTLLSNFFIADNQLFYTLVLIAQIAFYALASVGYIVRNRPTKFKPVYIPYYFIYMHYCVVLGWIKYFSGKQKVTWEKSKRAVMAEAA</sequence>
<protein>
    <submittedName>
        <fullName evidence="6">Glycosyltransferase, catalytic subunit of cellulose synthase and poly-beta-1,6-N-acetylglucosamine synthase</fullName>
    </submittedName>
</protein>
<dbReference type="PANTHER" id="PTHR43630">
    <property type="entry name" value="POLY-BETA-1,6-N-ACETYL-D-GLUCOSAMINE SYNTHASE"/>
    <property type="match status" value="1"/>
</dbReference>
<evidence type="ECO:0000256" key="3">
    <source>
        <dbReference type="ARBA" id="ARBA00022679"/>
    </source>
</evidence>
<evidence type="ECO:0000256" key="1">
    <source>
        <dbReference type="ARBA" id="ARBA00006739"/>
    </source>
</evidence>
<feature type="domain" description="Glycosyltransferase 2-like" evidence="5">
    <location>
        <begin position="48"/>
        <end position="210"/>
    </location>
</feature>
<dbReference type="AlphaFoldDB" id="A0A1I0Q6K2"/>
<keyword evidence="7" id="KW-1185">Reference proteome</keyword>
<reference evidence="7" key="1">
    <citation type="submission" date="2016-10" db="EMBL/GenBank/DDBJ databases">
        <authorList>
            <person name="Varghese N."/>
            <person name="Submissions S."/>
        </authorList>
    </citation>
    <scope>NUCLEOTIDE SEQUENCE [LARGE SCALE GENOMIC DNA]</scope>
    <source>
        <strain evidence="7">CGMCC 1.12402</strain>
    </source>
</reference>
<evidence type="ECO:0000259" key="5">
    <source>
        <dbReference type="Pfam" id="PF00535"/>
    </source>
</evidence>
<dbReference type="Proteomes" id="UP000199437">
    <property type="component" value="Unassembled WGS sequence"/>
</dbReference>
<keyword evidence="4" id="KW-0812">Transmembrane</keyword>
<evidence type="ECO:0000313" key="6">
    <source>
        <dbReference type="EMBL" id="SEW22613.1"/>
    </source>
</evidence>
<feature type="transmembrane region" description="Helical" evidence="4">
    <location>
        <begin position="6"/>
        <end position="27"/>
    </location>
</feature>
<dbReference type="Pfam" id="PF00535">
    <property type="entry name" value="Glycos_transf_2"/>
    <property type="match status" value="1"/>
</dbReference>
<dbReference type="InterPro" id="IPR001173">
    <property type="entry name" value="Glyco_trans_2-like"/>
</dbReference>
<dbReference type="RefSeq" id="WP_090258502.1">
    <property type="nucleotide sequence ID" value="NZ_FOIR01000002.1"/>
</dbReference>
<evidence type="ECO:0000313" key="7">
    <source>
        <dbReference type="Proteomes" id="UP000199437"/>
    </source>
</evidence>
<comment type="similarity">
    <text evidence="1">Belongs to the glycosyltransferase 2 family.</text>
</comment>
<dbReference type="Gene3D" id="3.90.550.10">
    <property type="entry name" value="Spore Coat Polysaccharide Biosynthesis Protein SpsA, Chain A"/>
    <property type="match status" value="1"/>
</dbReference>
<evidence type="ECO:0000256" key="2">
    <source>
        <dbReference type="ARBA" id="ARBA00022676"/>
    </source>
</evidence>
<dbReference type="CDD" id="cd06439">
    <property type="entry name" value="CESA_like_1"/>
    <property type="match status" value="1"/>
</dbReference>
<dbReference type="GO" id="GO:0016757">
    <property type="term" value="F:glycosyltransferase activity"/>
    <property type="evidence" value="ECO:0007669"/>
    <property type="project" value="UniProtKB-KW"/>
</dbReference>
<keyword evidence="3 6" id="KW-0808">Transferase</keyword>
<feature type="transmembrane region" description="Helical" evidence="4">
    <location>
        <begin position="351"/>
        <end position="370"/>
    </location>
</feature>
<keyword evidence="4" id="KW-0472">Membrane</keyword>
<proteinExistence type="inferred from homology"/>